<evidence type="ECO:0000256" key="2">
    <source>
        <dbReference type="ARBA" id="ARBA00005074"/>
    </source>
</evidence>
<evidence type="ECO:0000256" key="6">
    <source>
        <dbReference type="ARBA" id="ARBA00022692"/>
    </source>
</evidence>
<keyword evidence="12" id="KW-0012">Acyltransferase</keyword>
<dbReference type="SUPFAM" id="SSF69593">
    <property type="entry name" value="Glycerol-3-phosphate (1)-acyltransferase"/>
    <property type="match status" value="1"/>
</dbReference>
<dbReference type="SMART" id="SM00563">
    <property type="entry name" value="PlsC"/>
    <property type="match status" value="1"/>
</dbReference>
<dbReference type="CDD" id="cd07991">
    <property type="entry name" value="LPLAT_LPCAT1-like"/>
    <property type="match status" value="1"/>
</dbReference>
<comment type="pathway">
    <text evidence="13">Phospholipid metabolism.</text>
</comment>
<organism evidence="16 17">
    <name type="scientific">Tachysurus vachellii</name>
    <name type="common">Darkbarbel catfish</name>
    <name type="synonym">Pelteobagrus vachellii</name>
    <dbReference type="NCBI Taxonomy" id="175792"/>
    <lineage>
        <taxon>Eukaryota</taxon>
        <taxon>Metazoa</taxon>
        <taxon>Chordata</taxon>
        <taxon>Craniata</taxon>
        <taxon>Vertebrata</taxon>
        <taxon>Euteleostomi</taxon>
        <taxon>Actinopterygii</taxon>
        <taxon>Neopterygii</taxon>
        <taxon>Teleostei</taxon>
        <taxon>Ostariophysi</taxon>
        <taxon>Siluriformes</taxon>
        <taxon>Bagridae</taxon>
        <taxon>Tachysurus</taxon>
    </lineage>
</organism>
<dbReference type="EMBL" id="JAVHJS010000003">
    <property type="protein sequence ID" value="KAK2864664.1"/>
    <property type="molecule type" value="Genomic_DNA"/>
</dbReference>
<feature type="domain" description="EF-hand" evidence="15">
    <location>
        <begin position="443"/>
        <end position="478"/>
    </location>
</feature>
<evidence type="ECO:0000256" key="9">
    <source>
        <dbReference type="ARBA" id="ARBA00023136"/>
    </source>
</evidence>
<evidence type="ECO:0000256" key="11">
    <source>
        <dbReference type="ARBA" id="ARBA00023264"/>
    </source>
</evidence>
<dbReference type="GO" id="GO:0005509">
    <property type="term" value="F:calcium ion binding"/>
    <property type="evidence" value="ECO:0007669"/>
    <property type="project" value="InterPro"/>
</dbReference>
<keyword evidence="8" id="KW-0443">Lipid metabolism</keyword>
<dbReference type="InterPro" id="IPR002123">
    <property type="entry name" value="Plipid/glycerol_acylTrfase"/>
</dbReference>
<gene>
    <name evidence="16" type="ORF">Q7C36_003818</name>
</gene>
<keyword evidence="4" id="KW-0444">Lipid biosynthesis</keyword>
<name>A0AA88P4V1_TACVA</name>
<keyword evidence="10" id="KW-0594">Phospholipid biosynthesis</keyword>
<dbReference type="PANTHER" id="PTHR23063:SF57">
    <property type="entry name" value="LYSOPHOSPHATIDYLCHOLINE ACYLTRANSFERASE 1"/>
    <property type="match status" value="1"/>
</dbReference>
<evidence type="ECO:0000256" key="1">
    <source>
        <dbReference type="ARBA" id="ARBA00004370"/>
    </source>
</evidence>
<dbReference type="AlphaFoldDB" id="A0AA88P4V1"/>
<dbReference type="Proteomes" id="UP001187315">
    <property type="component" value="Unassembled WGS sequence"/>
</dbReference>
<dbReference type="SUPFAM" id="SSF47473">
    <property type="entry name" value="EF-hand"/>
    <property type="match status" value="1"/>
</dbReference>
<comment type="subcellular location">
    <subcellularLocation>
        <location evidence="1">Membrane</location>
    </subcellularLocation>
</comment>
<comment type="similarity">
    <text evidence="3">Belongs to the 1-acyl-sn-glycerol-3-phosphate acyltransferase family.</text>
</comment>
<dbReference type="InterPro" id="IPR002048">
    <property type="entry name" value="EF_hand_dom"/>
</dbReference>
<dbReference type="GO" id="GO:0047184">
    <property type="term" value="F:1-acylglycerophosphocholine O-acyltransferase activity"/>
    <property type="evidence" value="ECO:0007669"/>
    <property type="project" value="TreeGrafter"/>
</dbReference>
<evidence type="ECO:0000256" key="12">
    <source>
        <dbReference type="ARBA" id="ARBA00023315"/>
    </source>
</evidence>
<keyword evidence="6 14" id="KW-0812">Transmembrane</keyword>
<keyword evidence="5" id="KW-0808">Transferase</keyword>
<dbReference type="InterPro" id="IPR011992">
    <property type="entry name" value="EF-hand-dom_pair"/>
</dbReference>
<evidence type="ECO:0000313" key="16">
    <source>
        <dbReference type="EMBL" id="KAK2864664.1"/>
    </source>
</evidence>
<dbReference type="Gene3D" id="1.10.238.10">
    <property type="entry name" value="EF-hand"/>
    <property type="match status" value="1"/>
</dbReference>
<reference evidence="16" key="1">
    <citation type="submission" date="2023-08" db="EMBL/GenBank/DDBJ databases">
        <title>Pelteobagrus vachellii genome.</title>
        <authorList>
            <person name="Liu H."/>
        </authorList>
    </citation>
    <scope>NUCLEOTIDE SEQUENCE</scope>
    <source>
        <strain evidence="16">PRFRI_2022a</strain>
        <tissue evidence="16">Muscle</tissue>
    </source>
</reference>
<evidence type="ECO:0000256" key="3">
    <source>
        <dbReference type="ARBA" id="ARBA00008655"/>
    </source>
</evidence>
<keyword evidence="7 14" id="KW-1133">Transmembrane helix</keyword>
<evidence type="ECO:0000256" key="13">
    <source>
        <dbReference type="ARBA" id="ARBA00025707"/>
    </source>
</evidence>
<sequence length="523" mass="59588">MRLVHRKRTPAGNREDFRVSTHFTNPFTHELKLSPVQKVQIALMTVTLFPLRLLCGAFFMLLAWPFVFLATMGRTDDAVEPLTWWRWMLGLIIKGIMRAMWFSGGFHWIRVKGRLALPSEAPILVLAPHTSYFDGIPVTMTMSSIVMKAESKHVPVWGTLIKFIRPVLVSRSDPDSRRKTLEEIKRRACSAGQWPQIMIFPEGTCTNRTCLITFKPGAFIPGVPVQPVVLRYLNKLDTMSWTWRGPGALTLLWLTLCQIHNPVEIEYLPVYTPSEEEKRNPTLFASNVRNIMAKALQLPTAEYSFEDGQLSVIKGPLSLPGHSGLLEFSRLVHKLGLKLGVTDEFLQEEGKKACNLSGRKLSLEEFTEYLKLPLTETLQDIFTLFEEHGQMDVREYVIALSVICRPSKYLKTLQLAFRMFEAEDDRAIVEDELAVILKSVLGVEDVSVGDVFRAVDTRDKGKITFDDFCHFMERCPNFMKLYRCIDEPTTHTSSGLVQPATNSFCPDCSSQEQNNTRHIKKQD</sequence>
<dbReference type="PROSITE" id="PS50222">
    <property type="entry name" value="EF_HAND_2"/>
    <property type="match status" value="1"/>
</dbReference>
<accession>A0AA88P4V1</accession>
<keyword evidence="9 14" id="KW-0472">Membrane</keyword>
<evidence type="ECO:0000256" key="7">
    <source>
        <dbReference type="ARBA" id="ARBA00022989"/>
    </source>
</evidence>
<dbReference type="Pfam" id="PF01553">
    <property type="entry name" value="Acyltransferase"/>
    <property type="match status" value="1"/>
</dbReference>
<dbReference type="GO" id="GO:0042171">
    <property type="term" value="F:lysophosphatidic acid acyltransferase activity"/>
    <property type="evidence" value="ECO:0007669"/>
    <property type="project" value="TreeGrafter"/>
</dbReference>
<dbReference type="GO" id="GO:0016020">
    <property type="term" value="C:membrane"/>
    <property type="evidence" value="ECO:0007669"/>
    <property type="project" value="UniProtKB-SubCell"/>
</dbReference>
<evidence type="ECO:0000259" key="15">
    <source>
        <dbReference type="PROSITE" id="PS50222"/>
    </source>
</evidence>
<dbReference type="GO" id="GO:0005783">
    <property type="term" value="C:endoplasmic reticulum"/>
    <property type="evidence" value="ECO:0007669"/>
    <property type="project" value="TreeGrafter"/>
</dbReference>
<dbReference type="InterPro" id="IPR045252">
    <property type="entry name" value="LPCAT1-like"/>
</dbReference>
<evidence type="ECO:0000313" key="17">
    <source>
        <dbReference type="Proteomes" id="UP001187315"/>
    </source>
</evidence>
<evidence type="ECO:0000256" key="8">
    <source>
        <dbReference type="ARBA" id="ARBA00023098"/>
    </source>
</evidence>
<evidence type="ECO:0000256" key="10">
    <source>
        <dbReference type="ARBA" id="ARBA00023209"/>
    </source>
</evidence>
<evidence type="ECO:0000256" key="4">
    <source>
        <dbReference type="ARBA" id="ARBA00022516"/>
    </source>
</evidence>
<comment type="caution">
    <text evidence="16">The sequence shown here is derived from an EMBL/GenBank/DDBJ whole genome shotgun (WGS) entry which is preliminary data.</text>
</comment>
<evidence type="ECO:0000256" key="5">
    <source>
        <dbReference type="ARBA" id="ARBA00022679"/>
    </source>
</evidence>
<feature type="transmembrane region" description="Helical" evidence="14">
    <location>
        <begin position="41"/>
        <end position="64"/>
    </location>
</feature>
<dbReference type="PANTHER" id="PTHR23063">
    <property type="entry name" value="PHOSPHOLIPID ACYLTRANSFERASE"/>
    <property type="match status" value="1"/>
</dbReference>
<proteinExistence type="inferred from homology"/>
<dbReference type="GO" id="GO:0008654">
    <property type="term" value="P:phospholipid biosynthetic process"/>
    <property type="evidence" value="ECO:0007669"/>
    <property type="project" value="UniProtKB-KW"/>
</dbReference>
<keyword evidence="17" id="KW-1185">Reference proteome</keyword>
<keyword evidence="11" id="KW-1208">Phospholipid metabolism</keyword>
<comment type="pathway">
    <text evidence="2">Lipid metabolism; phospholipid metabolism.</text>
</comment>
<evidence type="ECO:0000256" key="14">
    <source>
        <dbReference type="SAM" id="Phobius"/>
    </source>
</evidence>
<protein>
    <recommendedName>
        <fullName evidence="15">EF-hand domain-containing protein</fullName>
    </recommendedName>
</protein>